<dbReference type="PANTHER" id="PTHR30329">
    <property type="entry name" value="STATOR ELEMENT OF FLAGELLAR MOTOR COMPLEX"/>
    <property type="match status" value="1"/>
</dbReference>
<keyword evidence="2 4" id="KW-0812">Transmembrane</keyword>
<name>A0A1H7FSF0_9RHOB</name>
<dbReference type="PANTHER" id="PTHR30329:SF21">
    <property type="entry name" value="LIPOPROTEIN YIAD-RELATED"/>
    <property type="match status" value="1"/>
</dbReference>
<dbReference type="InterPro" id="IPR036737">
    <property type="entry name" value="OmpA-like_sf"/>
</dbReference>
<dbReference type="RefSeq" id="WP_092758875.1">
    <property type="nucleotide sequence ID" value="NZ_FNZQ01000001.1"/>
</dbReference>
<keyword evidence="7" id="KW-1185">Reference proteome</keyword>
<dbReference type="Pfam" id="PF13677">
    <property type="entry name" value="MotB_plug"/>
    <property type="match status" value="1"/>
</dbReference>
<evidence type="ECO:0000256" key="2">
    <source>
        <dbReference type="ARBA" id="ARBA00022692"/>
    </source>
</evidence>
<dbReference type="SUPFAM" id="SSF103088">
    <property type="entry name" value="OmpA-like"/>
    <property type="match status" value="1"/>
</dbReference>
<reference evidence="6 7" key="1">
    <citation type="submission" date="2016-10" db="EMBL/GenBank/DDBJ databases">
        <authorList>
            <person name="de Groot N.N."/>
        </authorList>
    </citation>
    <scope>NUCLEOTIDE SEQUENCE [LARGE SCALE GENOMIC DNA]</scope>
    <source>
        <strain evidence="6 7">DSM 14858</strain>
    </source>
</reference>
<sequence length="268" mass="28938">MADKDDNKRPIIVKRKKVIAGGHHGGAWKVAYADFVTAMMAFFMLMWLLNATTDKQRKGLADYFSPTIAVSRVSGGGEGALGGRSMSADASQVQLGRGGITSSEANGTTVEDAELMAVEAAIFGKGGDSLLDEEMLRHVSVRLSDEGLVIEFFDLPSSPLFEGVAPTPLLRKLIRSVGGQLRARPNAIAIASFIAAEPVVTRRPQVWRMSNGRADAVRRLLPVAGVSDARVVRVTGHADRRPVASDPLSSRNNRIEIIILRDRVAPRR</sequence>
<organism evidence="6 7">
    <name type="scientific">Jannaschia helgolandensis</name>
    <dbReference type="NCBI Taxonomy" id="188906"/>
    <lineage>
        <taxon>Bacteria</taxon>
        <taxon>Pseudomonadati</taxon>
        <taxon>Pseudomonadota</taxon>
        <taxon>Alphaproteobacteria</taxon>
        <taxon>Rhodobacterales</taxon>
        <taxon>Roseobacteraceae</taxon>
        <taxon>Jannaschia</taxon>
    </lineage>
</organism>
<evidence type="ECO:0000256" key="4">
    <source>
        <dbReference type="SAM" id="Phobius"/>
    </source>
</evidence>
<dbReference type="AlphaFoldDB" id="A0A1H7FSF0"/>
<protein>
    <submittedName>
        <fullName evidence="6">Chemotaxis protein MotB</fullName>
    </submittedName>
</protein>
<dbReference type="InterPro" id="IPR050330">
    <property type="entry name" value="Bact_OuterMem_StrucFunc"/>
</dbReference>
<evidence type="ECO:0000313" key="6">
    <source>
        <dbReference type="EMBL" id="SEK27432.1"/>
    </source>
</evidence>
<dbReference type="InterPro" id="IPR025713">
    <property type="entry name" value="MotB-like_N_dom"/>
</dbReference>
<comment type="subcellular location">
    <subcellularLocation>
        <location evidence="1">Membrane</location>
    </subcellularLocation>
</comment>
<keyword evidence="4" id="KW-1133">Transmembrane helix</keyword>
<gene>
    <name evidence="6" type="ORF">SAMN04488526_0167</name>
</gene>
<dbReference type="STRING" id="188906.SAMN04488526_0167"/>
<evidence type="ECO:0000259" key="5">
    <source>
        <dbReference type="Pfam" id="PF13677"/>
    </source>
</evidence>
<evidence type="ECO:0000256" key="3">
    <source>
        <dbReference type="ARBA" id="ARBA00023136"/>
    </source>
</evidence>
<dbReference type="EMBL" id="FNZQ01000001">
    <property type="protein sequence ID" value="SEK27432.1"/>
    <property type="molecule type" value="Genomic_DNA"/>
</dbReference>
<dbReference type="OrthoDB" id="7170686at2"/>
<dbReference type="Proteomes" id="UP000199283">
    <property type="component" value="Unassembled WGS sequence"/>
</dbReference>
<dbReference type="Gene3D" id="3.30.1330.60">
    <property type="entry name" value="OmpA-like domain"/>
    <property type="match status" value="1"/>
</dbReference>
<feature type="domain" description="Motility protein B-like N-terminal" evidence="5">
    <location>
        <begin position="15"/>
        <end position="66"/>
    </location>
</feature>
<evidence type="ECO:0000256" key="1">
    <source>
        <dbReference type="ARBA" id="ARBA00004370"/>
    </source>
</evidence>
<accession>A0A1H7FSF0</accession>
<evidence type="ECO:0000313" key="7">
    <source>
        <dbReference type="Proteomes" id="UP000199283"/>
    </source>
</evidence>
<feature type="transmembrane region" description="Helical" evidence="4">
    <location>
        <begin position="30"/>
        <end position="49"/>
    </location>
</feature>
<keyword evidence="3 4" id="KW-0472">Membrane</keyword>
<proteinExistence type="predicted"/>
<dbReference type="GO" id="GO:0016020">
    <property type="term" value="C:membrane"/>
    <property type="evidence" value="ECO:0007669"/>
    <property type="project" value="UniProtKB-SubCell"/>
</dbReference>